<dbReference type="EMBL" id="FNVR01000026">
    <property type="protein sequence ID" value="SEG33809.1"/>
    <property type="molecule type" value="Genomic_DNA"/>
</dbReference>
<name>A0A1H5ZBC9_9BACT</name>
<proteinExistence type="predicted"/>
<gene>
    <name evidence="2" type="ORF">SAMN03080598_03428</name>
</gene>
<protein>
    <recommendedName>
        <fullName evidence="4">Lipoprotein</fullName>
    </recommendedName>
</protein>
<dbReference type="PROSITE" id="PS51257">
    <property type="entry name" value="PROKAR_LIPOPROTEIN"/>
    <property type="match status" value="1"/>
</dbReference>
<reference evidence="3" key="1">
    <citation type="submission" date="2016-10" db="EMBL/GenBank/DDBJ databases">
        <authorList>
            <person name="Varghese N."/>
            <person name="Submissions S."/>
        </authorList>
    </citation>
    <scope>NUCLEOTIDE SEQUENCE [LARGE SCALE GENOMIC DNA]</scope>
    <source>
        <strain evidence="3">DSM 17298</strain>
    </source>
</reference>
<dbReference type="STRING" id="1120964.GCA_001313265_05504"/>
<keyword evidence="3" id="KW-1185">Reference proteome</keyword>
<sequence length="192" mass="22667">MKTIKYHILLAANLLFLSLSCVGDNSTDQPTEWYHIFRLVDKEGRDFFSTNSDYDLEKIRACTEINNIFRCLDKDPLNESNDFYINQIGEKTYLSLYSPISNFKSTVYLDFGNGDTDTLTFSSRPEEIPNPFWTNIREFNFLYNGRKVHTYDLRERQNVLWTQLLTKNMPNDTTRVNEWVVITITKEERDSN</sequence>
<evidence type="ECO:0000313" key="3">
    <source>
        <dbReference type="Proteomes" id="UP000236736"/>
    </source>
</evidence>
<evidence type="ECO:0008006" key="4">
    <source>
        <dbReference type="Google" id="ProtNLM"/>
    </source>
</evidence>
<accession>A0A1H5ZBC9</accession>
<dbReference type="Proteomes" id="UP000236736">
    <property type="component" value="Unassembled WGS sequence"/>
</dbReference>
<feature type="chain" id="PRO_5009291408" description="Lipoprotein" evidence="1">
    <location>
        <begin position="24"/>
        <end position="192"/>
    </location>
</feature>
<keyword evidence="1" id="KW-0732">Signal</keyword>
<dbReference type="RefSeq" id="WP_103926037.1">
    <property type="nucleotide sequence ID" value="NZ_FNVR01000026.1"/>
</dbReference>
<feature type="signal peptide" evidence="1">
    <location>
        <begin position="1"/>
        <end position="23"/>
    </location>
</feature>
<organism evidence="2 3">
    <name type="scientific">Algoriphagus boritolerans DSM 17298 = JCM 18970</name>
    <dbReference type="NCBI Taxonomy" id="1120964"/>
    <lineage>
        <taxon>Bacteria</taxon>
        <taxon>Pseudomonadati</taxon>
        <taxon>Bacteroidota</taxon>
        <taxon>Cytophagia</taxon>
        <taxon>Cytophagales</taxon>
        <taxon>Cyclobacteriaceae</taxon>
        <taxon>Algoriphagus</taxon>
    </lineage>
</organism>
<evidence type="ECO:0000313" key="2">
    <source>
        <dbReference type="EMBL" id="SEG33809.1"/>
    </source>
</evidence>
<evidence type="ECO:0000256" key="1">
    <source>
        <dbReference type="SAM" id="SignalP"/>
    </source>
</evidence>
<dbReference type="AlphaFoldDB" id="A0A1H5ZBC9"/>